<dbReference type="AlphaFoldDB" id="A0A396SQ21"/>
<protein>
    <submittedName>
        <fullName evidence="1">Uncharacterized protein</fullName>
    </submittedName>
</protein>
<organism evidence="1 2">
    <name type="scientific">Ureibacillus yapensis</name>
    <dbReference type="NCBI Taxonomy" id="2304605"/>
    <lineage>
        <taxon>Bacteria</taxon>
        <taxon>Bacillati</taxon>
        <taxon>Bacillota</taxon>
        <taxon>Bacilli</taxon>
        <taxon>Bacillales</taxon>
        <taxon>Caryophanaceae</taxon>
        <taxon>Ureibacillus</taxon>
    </lineage>
</organism>
<sequence length="82" mass="9327">MTVKKIGVNKITEKTKAVAIEFEDGTFASFSLKQNEITKLWEYNPLIPIQLSHITAANHIKDGESFIHEVLNDPSVRLEQIF</sequence>
<dbReference type="EMBL" id="QWEI01000002">
    <property type="protein sequence ID" value="RHW38219.1"/>
    <property type="molecule type" value="Genomic_DNA"/>
</dbReference>
<comment type="caution">
    <text evidence="1">The sequence shown here is derived from an EMBL/GenBank/DDBJ whole genome shotgun (WGS) entry which is preliminary data.</text>
</comment>
<proteinExistence type="predicted"/>
<dbReference type="RefSeq" id="WP_118875254.1">
    <property type="nucleotide sequence ID" value="NZ_QWEI01000002.1"/>
</dbReference>
<name>A0A396SQ21_9BACL</name>
<accession>A0A396SQ21</accession>
<dbReference type="Proteomes" id="UP000265692">
    <property type="component" value="Unassembled WGS sequence"/>
</dbReference>
<reference evidence="1 2" key="1">
    <citation type="submission" date="2018-08" db="EMBL/GenBank/DDBJ databases">
        <title>Lysinibacillus sp. YLB-03 draft genome sequence.</title>
        <authorList>
            <person name="Yu L."/>
        </authorList>
    </citation>
    <scope>NUCLEOTIDE SEQUENCE [LARGE SCALE GENOMIC DNA]</scope>
    <source>
        <strain evidence="1 2">YLB-03</strain>
    </source>
</reference>
<evidence type="ECO:0000313" key="2">
    <source>
        <dbReference type="Proteomes" id="UP000265692"/>
    </source>
</evidence>
<gene>
    <name evidence="1" type="ORF">D1B33_04850</name>
</gene>
<keyword evidence="2" id="KW-1185">Reference proteome</keyword>
<evidence type="ECO:0000313" key="1">
    <source>
        <dbReference type="EMBL" id="RHW38219.1"/>
    </source>
</evidence>